<proteinExistence type="predicted"/>
<dbReference type="InterPro" id="IPR023214">
    <property type="entry name" value="HAD_sf"/>
</dbReference>
<organism evidence="1">
    <name type="scientific">Caldilineaceae bacterium SB0662_bin_9</name>
    <dbReference type="NCBI Taxonomy" id="2605258"/>
    <lineage>
        <taxon>Bacteria</taxon>
        <taxon>Bacillati</taxon>
        <taxon>Chloroflexota</taxon>
        <taxon>Caldilineae</taxon>
        <taxon>Caldilineales</taxon>
        <taxon>Caldilineaceae</taxon>
    </lineage>
</organism>
<dbReference type="InterPro" id="IPR036412">
    <property type="entry name" value="HAD-like_sf"/>
</dbReference>
<evidence type="ECO:0008006" key="2">
    <source>
        <dbReference type="Google" id="ProtNLM"/>
    </source>
</evidence>
<comment type="caution">
    <text evidence="1">The sequence shown here is derived from an EMBL/GenBank/DDBJ whole genome shotgun (WGS) entry which is preliminary data.</text>
</comment>
<reference evidence="1" key="1">
    <citation type="submission" date="2019-09" db="EMBL/GenBank/DDBJ databases">
        <title>Characterisation of the sponge microbiome using genome-centric metagenomics.</title>
        <authorList>
            <person name="Engelberts J.P."/>
            <person name="Robbins S.J."/>
            <person name="De Goeij J.M."/>
            <person name="Aranda M."/>
            <person name="Bell S.C."/>
            <person name="Webster N.S."/>
        </authorList>
    </citation>
    <scope>NUCLEOTIDE SEQUENCE</scope>
    <source>
        <strain evidence="1">SB0662_bin_9</strain>
    </source>
</reference>
<protein>
    <recommendedName>
        <fullName evidence="2">HAD family hydrolase</fullName>
    </recommendedName>
</protein>
<dbReference type="SUPFAM" id="SSF56784">
    <property type="entry name" value="HAD-like"/>
    <property type="match status" value="1"/>
</dbReference>
<dbReference type="AlphaFoldDB" id="A0A6B1DQH7"/>
<accession>A0A6B1DQH7</accession>
<gene>
    <name evidence="1" type="ORF">F4Y08_01730</name>
</gene>
<sequence length="316" mass="34918">MARVLAADITPPRRVDSLIFDVDGVLWDTTGSYDPAIVQTIDLLAKHMGRDDLSGQVGESDLRAMRLAGGLNSDWDLTYVVLVALLAGWKDLGAAAAATRGRGRVWAEEQRGFGANLEFELLRYWFDLVYWGSERIGGVLDTPPFHVVDLPGTWHAERPLVTAFLLDSLRHLGIDAMGIATGRPLIELQTVLDNGPLLDYIDFDCMCRGDILKKPDPAVVSWCVDRMRSRLPAQRSRALTILYSGDTRDDLDLVLNYDRWDAREPSASLWIGAVSVVPESEFGLFLEAGAAACIDHVSELPAVVQEFQVRTGTLHE</sequence>
<evidence type="ECO:0000313" key="1">
    <source>
        <dbReference type="EMBL" id="MYD89045.1"/>
    </source>
</evidence>
<dbReference type="Gene3D" id="3.40.50.1000">
    <property type="entry name" value="HAD superfamily/HAD-like"/>
    <property type="match status" value="1"/>
</dbReference>
<name>A0A6B1DQH7_9CHLR</name>
<dbReference type="EMBL" id="VXPY01000013">
    <property type="protein sequence ID" value="MYD89045.1"/>
    <property type="molecule type" value="Genomic_DNA"/>
</dbReference>